<evidence type="ECO:0000256" key="1">
    <source>
        <dbReference type="ARBA" id="ARBA00004196"/>
    </source>
</evidence>
<dbReference type="InterPro" id="IPR050553">
    <property type="entry name" value="Thioredoxin_ResA/DsbE_sf"/>
</dbReference>
<name>A0ABT7SE16_9CELL</name>
<keyword evidence="2" id="KW-0201">Cytochrome c-type biogenesis</keyword>
<evidence type="ECO:0000256" key="2">
    <source>
        <dbReference type="ARBA" id="ARBA00022748"/>
    </source>
</evidence>
<dbReference type="RefSeq" id="WP_289454170.1">
    <property type="nucleotide sequence ID" value="NZ_JAUCGQ010000001.1"/>
</dbReference>
<dbReference type="SUPFAM" id="SSF52833">
    <property type="entry name" value="Thioredoxin-like"/>
    <property type="match status" value="1"/>
</dbReference>
<keyword evidence="4" id="KW-1015">Disulfide bond</keyword>
<accession>A0ABT7SE16</accession>
<feature type="chain" id="PRO_5045605124" evidence="6">
    <location>
        <begin position="21"/>
        <end position="199"/>
    </location>
</feature>
<keyword evidence="6" id="KW-0732">Signal</keyword>
<evidence type="ECO:0000259" key="7">
    <source>
        <dbReference type="PROSITE" id="PS51352"/>
    </source>
</evidence>
<feature type="signal peptide" evidence="6">
    <location>
        <begin position="1"/>
        <end position="20"/>
    </location>
</feature>
<keyword evidence="9" id="KW-1185">Reference proteome</keyword>
<dbReference type="EMBL" id="JAUCGQ010000001">
    <property type="protein sequence ID" value="MDM7854420.1"/>
    <property type="molecule type" value="Genomic_DNA"/>
</dbReference>
<evidence type="ECO:0000313" key="8">
    <source>
        <dbReference type="EMBL" id="MDM7854420.1"/>
    </source>
</evidence>
<proteinExistence type="predicted"/>
<dbReference type="PANTHER" id="PTHR42852:SF6">
    <property type="entry name" value="THIOL:DISULFIDE INTERCHANGE PROTEIN DSBE"/>
    <property type="match status" value="1"/>
</dbReference>
<evidence type="ECO:0000313" key="9">
    <source>
        <dbReference type="Proteomes" id="UP001529338"/>
    </source>
</evidence>
<dbReference type="CDD" id="cd02966">
    <property type="entry name" value="TlpA_like_family"/>
    <property type="match status" value="1"/>
</dbReference>
<gene>
    <name evidence="8" type="ORF">QRT04_05705</name>
</gene>
<dbReference type="PROSITE" id="PS51352">
    <property type="entry name" value="THIOREDOXIN_2"/>
    <property type="match status" value="1"/>
</dbReference>
<dbReference type="Pfam" id="PF08534">
    <property type="entry name" value="Redoxin"/>
    <property type="match status" value="1"/>
</dbReference>
<dbReference type="Proteomes" id="UP001529338">
    <property type="component" value="Unassembled WGS sequence"/>
</dbReference>
<keyword evidence="3" id="KW-0812">Transmembrane</keyword>
<dbReference type="PANTHER" id="PTHR42852">
    <property type="entry name" value="THIOL:DISULFIDE INTERCHANGE PROTEIN DSBE"/>
    <property type="match status" value="1"/>
</dbReference>
<feature type="domain" description="Thioredoxin" evidence="7">
    <location>
        <begin position="51"/>
        <end position="195"/>
    </location>
</feature>
<dbReference type="InterPro" id="IPR013740">
    <property type="entry name" value="Redoxin"/>
</dbReference>
<organism evidence="8 9">
    <name type="scientific">Cellulomonas alba</name>
    <dbReference type="NCBI Taxonomy" id="3053467"/>
    <lineage>
        <taxon>Bacteria</taxon>
        <taxon>Bacillati</taxon>
        <taxon>Actinomycetota</taxon>
        <taxon>Actinomycetes</taxon>
        <taxon>Micrococcales</taxon>
        <taxon>Cellulomonadaceae</taxon>
        <taxon>Cellulomonas</taxon>
    </lineage>
</organism>
<keyword evidence="3" id="KW-0735">Signal-anchor</keyword>
<dbReference type="InterPro" id="IPR036249">
    <property type="entry name" value="Thioredoxin-like_sf"/>
</dbReference>
<evidence type="ECO:0000256" key="5">
    <source>
        <dbReference type="ARBA" id="ARBA00023284"/>
    </source>
</evidence>
<dbReference type="PROSITE" id="PS51257">
    <property type="entry name" value="PROKAR_LIPOPROTEIN"/>
    <property type="match status" value="1"/>
</dbReference>
<evidence type="ECO:0000256" key="6">
    <source>
        <dbReference type="SAM" id="SignalP"/>
    </source>
</evidence>
<comment type="subcellular location">
    <subcellularLocation>
        <location evidence="1">Cell envelope</location>
    </subcellularLocation>
</comment>
<dbReference type="Gene3D" id="3.40.30.10">
    <property type="entry name" value="Glutaredoxin"/>
    <property type="match status" value="1"/>
</dbReference>
<sequence>MGRRVLRAAAPVLVAVLALAGCATTTSHKAGNPADVVNQGYTSGDGSTKTWPVGDRKGPVALSGTDFEGTKVDVADWRGKVVVVNTWYANCPPCRAEAPDLAKAATEYKSKGVEFVGVNGTDAQGAAQAFQSRFAIPYPSIADTSGAAIAALQGTVPVNAVPTTVFLDKQGDVAARILGLADPSTVSSILDGLVGEAAQ</sequence>
<reference evidence="8 9" key="1">
    <citation type="submission" date="2023-06" db="EMBL/GenBank/DDBJ databases">
        <title>Cellulomonas sp. MW4 Whole genome sequence.</title>
        <authorList>
            <person name="Park S."/>
        </authorList>
    </citation>
    <scope>NUCLEOTIDE SEQUENCE [LARGE SCALE GENOMIC DNA]</scope>
    <source>
        <strain evidence="8 9">MW4</strain>
    </source>
</reference>
<dbReference type="InterPro" id="IPR013766">
    <property type="entry name" value="Thioredoxin_domain"/>
</dbReference>
<comment type="caution">
    <text evidence="8">The sequence shown here is derived from an EMBL/GenBank/DDBJ whole genome shotgun (WGS) entry which is preliminary data.</text>
</comment>
<evidence type="ECO:0000256" key="3">
    <source>
        <dbReference type="ARBA" id="ARBA00022968"/>
    </source>
</evidence>
<keyword evidence="5" id="KW-0676">Redox-active center</keyword>
<protein>
    <submittedName>
        <fullName evidence="8">TlpA disulfide reductase family protein</fullName>
    </submittedName>
</protein>
<evidence type="ECO:0000256" key="4">
    <source>
        <dbReference type="ARBA" id="ARBA00023157"/>
    </source>
</evidence>